<gene>
    <name evidence="2" type="ORF">HHL10_18350</name>
</gene>
<feature type="transmembrane region" description="Helical" evidence="1">
    <location>
        <begin position="163"/>
        <end position="180"/>
    </location>
</feature>
<keyword evidence="1" id="KW-0472">Membrane</keyword>
<dbReference type="AlphaFoldDB" id="A0A848FD77"/>
<keyword evidence="1" id="KW-1133">Transmembrane helix</keyword>
<feature type="transmembrane region" description="Helical" evidence="1">
    <location>
        <begin position="6"/>
        <end position="25"/>
    </location>
</feature>
<evidence type="ECO:0000313" key="2">
    <source>
        <dbReference type="EMBL" id="NML16946.1"/>
    </source>
</evidence>
<dbReference type="EMBL" id="JABBFW010000014">
    <property type="protein sequence ID" value="NML16946.1"/>
    <property type="molecule type" value="Genomic_DNA"/>
</dbReference>
<evidence type="ECO:0000256" key="1">
    <source>
        <dbReference type="SAM" id="Phobius"/>
    </source>
</evidence>
<dbReference type="InterPro" id="IPR046737">
    <property type="entry name" value="DUF6629"/>
</dbReference>
<evidence type="ECO:0000313" key="3">
    <source>
        <dbReference type="Proteomes" id="UP000574067"/>
    </source>
</evidence>
<sequence>MCFSATASLAAGTFLLGFGVMTLHMAKRRHELAYAAIPLLFALQQLTEGVVWLTFGPGLEPLNTAAAQLYSFFSHVLWPVYVPAAVWLLEDEPPRRRALGATAAAGLAVGLYLLYTLLADGIVARPTGQHIEYDARHLYIPVVMALYLLATTGSLLLSSHRGVQLFGVLAFAASVVAYLFYARWFISVWCFLAAVLSMAVALHLAQRRLPPPALKP</sequence>
<dbReference type="RefSeq" id="WP_169161978.1">
    <property type="nucleotide sequence ID" value="NZ_JABBFW010000014.1"/>
</dbReference>
<feature type="transmembrane region" description="Helical" evidence="1">
    <location>
        <begin position="67"/>
        <end position="89"/>
    </location>
</feature>
<dbReference type="Proteomes" id="UP000574067">
    <property type="component" value="Unassembled WGS sequence"/>
</dbReference>
<organism evidence="2 3">
    <name type="scientific">Azohydromonas caseinilytica</name>
    <dbReference type="NCBI Taxonomy" id="2728836"/>
    <lineage>
        <taxon>Bacteria</taxon>
        <taxon>Pseudomonadati</taxon>
        <taxon>Pseudomonadota</taxon>
        <taxon>Betaproteobacteria</taxon>
        <taxon>Burkholderiales</taxon>
        <taxon>Sphaerotilaceae</taxon>
        <taxon>Azohydromonas</taxon>
    </lineage>
</organism>
<proteinExistence type="predicted"/>
<feature type="transmembrane region" description="Helical" evidence="1">
    <location>
        <begin position="98"/>
        <end position="118"/>
    </location>
</feature>
<name>A0A848FD77_9BURK</name>
<reference evidence="2 3" key="1">
    <citation type="submission" date="2020-04" db="EMBL/GenBank/DDBJ databases">
        <title>Azohydromonas sp. isolated from soil.</title>
        <authorList>
            <person name="Dahal R.H."/>
        </authorList>
    </citation>
    <scope>NUCLEOTIDE SEQUENCE [LARGE SCALE GENOMIC DNA]</scope>
    <source>
        <strain evidence="2 3">G-1-1-14</strain>
    </source>
</reference>
<keyword evidence="1" id="KW-0812">Transmembrane</keyword>
<dbReference type="Pfam" id="PF20334">
    <property type="entry name" value="DUF6629"/>
    <property type="match status" value="1"/>
</dbReference>
<protein>
    <submittedName>
        <fullName evidence="2">Uncharacterized protein</fullName>
    </submittedName>
</protein>
<accession>A0A848FD77</accession>
<feature type="transmembrane region" description="Helical" evidence="1">
    <location>
        <begin position="32"/>
        <end position="55"/>
    </location>
</feature>
<feature type="transmembrane region" description="Helical" evidence="1">
    <location>
        <begin position="186"/>
        <end position="205"/>
    </location>
</feature>
<feature type="transmembrane region" description="Helical" evidence="1">
    <location>
        <begin position="138"/>
        <end position="156"/>
    </location>
</feature>
<keyword evidence="3" id="KW-1185">Reference proteome</keyword>
<comment type="caution">
    <text evidence="2">The sequence shown here is derived from an EMBL/GenBank/DDBJ whole genome shotgun (WGS) entry which is preliminary data.</text>
</comment>